<dbReference type="InterPro" id="IPR000652">
    <property type="entry name" value="Triosephosphate_isomerase"/>
</dbReference>
<protein>
    <recommendedName>
        <fullName evidence="7 11">Triosephosphate isomerase</fullName>
        <ecNumber evidence="6 11">5.3.1.1</ecNumber>
    </recommendedName>
</protein>
<dbReference type="InterPro" id="IPR035990">
    <property type="entry name" value="TIM_sf"/>
</dbReference>
<evidence type="ECO:0000256" key="2">
    <source>
        <dbReference type="ARBA" id="ARBA00004680"/>
    </source>
</evidence>
<sequence length="247" mass="26856">MGRQFFVGGNFKMNGTIKSITDIVHHLNSAPLDPKTEVVIAPPGLFLLLVREHLKSEIEVCSQNVFDKSNGAFTGEISAEQLNDSKIGWALCGHSERRAILGEQDEFVASKTKAALDGGLRVIVCCGETLEQRESDKTIDVVTTQLKAVAEKTKDWSKIVIAYEPVWAIGTGKVASTQQAQEVHSAIRKWLADNVSKEAAEATRIIYGGSVSEKNCKELAREEDIDGFLVGGASLKPAFVDIINAKQ</sequence>
<comment type="caution">
    <text evidence="12">The sequence shown here is derived from an EMBL/GenBank/DDBJ whole genome shotgun (WGS) entry which is preliminary data.</text>
</comment>
<dbReference type="GO" id="GO:0004807">
    <property type="term" value="F:triose-phosphate isomerase activity"/>
    <property type="evidence" value="ECO:0007669"/>
    <property type="project" value="UniProtKB-EC"/>
</dbReference>
<dbReference type="PANTHER" id="PTHR21139">
    <property type="entry name" value="TRIOSEPHOSPHATE ISOMERASE"/>
    <property type="match status" value="1"/>
</dbReference>
<accession>A0A8H3EJM7</accession>
<comment type="catalytic activity">
    <reaction evidence="1 11">
        <text>D-glyceraldehyde 3-phosphate = dihydroxyacetone phosphate</text>
        <dbReference type="Rhea" id="RHEA:18585"/>
        <dbReference type="ChEBI" id="CHEBI:57642"/>
        <dbReference type="ChEBI" id="CHEBI:59776"/>
        <dbReference type="EC" id="5.3.1.1"/>
    </reaction>
</comment>
<dbReference type="NCBIfam" id="TIGR00419">
    <property type="entry name" value="tim"/>
    <property type="match status" value="1"/>
</dbReference>
<evidence type="ECO:0000256" key="7">
    <source>
        <dbReference type="ARBA" id="ARBA00019397"/>
    </source>
</evidence>
<dbReference type="GO" id="GO:0046166">
    <property type="term" value="P:glyceraldehyde-3-phosphate biosynthetic process"/>
    <property type="evidence" value="ECO:0007669"/>
    <property type="project" value="TreeGrafter"/>
</dbReference>
<evidence type="ECO:0000256" key="3">
    <source>
        <dbReference type="ARBA" id="ARBA00004742"/>
    </source>
</evidence>
<evidence type="ECO:0000256" key="5">
    <source>
        <dbReference type="ARBA" id="ARBA00011738"/>
    </source>
</evidence>
<dbReference type="OrthoDB" id="6715177at2759"/>
<dbReference type="AlphaFoldDB" id="A0A8H3EJM7"/>
<dbReference type="PANTHER" id="PTHR21139:SF41">
    <property type="entry name" value="TRIOSEPHOSPHATE ISOMERASE"/>
    <property type="match status" value="1"/>
</dbReference>
<keyword evidence="13" id="KW-1185">Reference proteome</keyword>
<dbReference type="InterPro" id="IPR020861">
    <property type="entry name" value="Triosephosphate_isomerase_AS"/>
</dbReference>
<dbReference type="FunFam" id="3.20.20.70:FF:000025">
    <property type="entry name" value="Triosephosphate isomerase"/>
    <property type="match status" value="1"/>
</dbReference>
<dbReference type="HAMAP" id="MF_00147_B">
    <property type="entry name" value="TIM_B"/>
    <property type="match status" value="1"/>
</dbReference>
<evidence type="ECO:0000256" key="6">
    <source>
        <dbReference type="ARBA" id="ARBA00011940"/>
    </source>
</evidence>
<evidence type="ECO:0000313" key="13">
    <source>
        <dbReference type="Proteomes" id="UP000664534"/>
    </source>
</evidence>
<organism evidence="12 13">
    <name type="scientific">Imshaugia aleurites</name>
    <dbReference type="NCBI Taxonomy" id="172621"/>
    <lineage>
        <taxon>Eukaryota</taxon>
        <taxon>Fungi</taxon>
        <taxon>Dikarya</taxon>
        <taxon>Ascomycota</taxon>
        <taxon>Pezizomycotina</taxon>
        <taxon>Lecanoromycetes</taxon>
        <taxon>OSLEUM clade</taxon>
        <taxon>Lecanoromycetidae</taxon>
        <taxon>Lecanorales</taxon>
        <taxon>Lecanorineae</taxon>
        <taxon>Parmeliaceae</taxon>
        <taxon>Imshaugia</taxon>
    </lineage>
</organism>
<name>A0A8H3EJM7_9LECA</name>
<evidence type="ECO:0000256" key="1">
    <source>
        <dbReference type="ARBA" id="ARBA00000474"/>
    </source>
</evidence>
<dbReference type="EMBL" id="CAJPDT010000004">
    <property type="protein sequence ID" value="CAF9908381.1"/>
    <property type="molecule type" value="Genomic_DNA"/>
</dbReference>
<dbReference type="GO" id="GO:0006094">
    <property type="term" value="P:gluconeogenesis"/>
    <property type="evidence" value="ECO:0007669"/>
    <property type="project" value="UniProtKB-UniPathway"/>
</dbReference>
<keyword evidence="10 11" id="KW-0413">Isomerase</keyword>
<comment type="pathway">
    <text evidence="3 11">Carbohydrate biosynthesis; gluconeogenesis.</text>
</comment>
<dbReference type="GO" id="GO:0005829">
    <property type="term" value="C:cytosol"/>
    <property type="evidence" value="ECO:0007669"/>
    <property type="project" value="TreeGrafter"/>
</dbReference>
<dbReference type="PROSITE" id="PS00171">
    <property type="entry name" value="TIM_1"/>
    <property type="match status" value="1"/>
</dbReference>
<comment type="pathway">
    <text evidence="2 11">Carbohydrate degradation; glycolysis; D-glyceraldehyde 3-phosphate from glycerone phosphate: step 1/1.</text>
</comment>
<keyword evidence="9 11" id="KW-0324">Glycolysis</keyword>
<gene>
    <name evidence="12" type="primary">TPI1</name>
    <name evidence="12" type="ORF">IMSHALPRED_006657</name>
</gene>
<dbReference type="PROSITE" id="PS51440">
    <property type="entry name" value="TIM_2"/>
    <property type="match status" value="1"/>
</dbReference>
<comment type="subunit">
    <text evidence="5">Homodimer.</text>
</comment>
<dbReference type="UniPathway" id="UPA00138"/>
<evidence type="ECO:0000256" key="10">
    <source>
        <dbReference type="ARBA" id="ARBA00023235"/>
    </source>
</evidence>
<keyword evidence="8 11" id="KW-0312">Gluconeogenesis</keyword>
<evidence type="ECO:0000256" key="8">
    <source>
        <dbReference type="ARBA" id="ARBA00022432"/>
    </source>
</evidence>
<dbReference type="GO" id="GO:0019563">
    <property type="term" value="P:glycerol catabolic process"/>
    <property type="evidence" value="ECO:0007669"/>
    <property type="project" value="TreeGrafter"/>
</dbReference>
<reference evidence="12" key="1">
    <citation type="submission" date="2021-03" db="EMBL/GenBank/DDBJ databases">
        <authorList>
            <person name="Tagirdzhanova G."/>
        </authorList>
    </citation>
    <scope>NUCLEOTIDE SEQUENCE</scope>
</reference>
<dbReference type="CDD" id="cd00311">
    <property type="entry name" value="TIM"/>
    <property type="match status" value="1"/>
</dbReference>
<dbReference type="GO" id="GO:0006096">
    <property type="term" value="P:glycolytic process"/>
    <property type="evidence" value="ECO:0007669"/>
    <property type="project" value="UniProtKB-UniPathway"/>
</dbReference>
<dbReference type="EC" id="5.3.1.1" evidence="6 11"/>
<dbReference type="Proteomes" id="UP000664534">
    <property type="component" value="Unassembled WGS sequence"/>
</dbReference>
<evidence type="ECO:0000256" key="4">
    <source>
        <dbReference type="ARBA" id="ARBA00007422"/>
    </source>
</evidence>
<evidence type="ECO:0000256" key="9">
    <source>
        <dbReference type="ARBA" id="ARBA00023152"/>
    </source>
</evidence>
<dbReference type="Pfam" id="PF00121">
    <property type="entry name" value="TIM"/>
    <property type="match status" value="1"/>
</dbReference>
<evidence type="ECO:0000313" key="12">
    <source>
        <dbReference type="EMBL" id="CAF9908381.1"/>
    </source>
</evidence>
<comment type="similarity">
    <text evidence="4 11">Belongs to the triosephosphate isomerase family.</text>
</comment>
<proteinExistence type="inferred from homology"/>
<evidence type="ECO:0000256" key="11">
    <source>
        <dbReference type="RuleBase" id="RU363013"/>
    </source>
</evidence>
<dbReference type="InterPro" id="IPR022896">
    <property type="entry name" value="TrioseP_Isoase_bac/euk"/>
</dbReference>
<dbReference type="InterPro" id="IPR013785">
    <property type="entry name" value="Aldolase_TIM"/>
</dbReference>
<dbReference type="Gene3D" id="3.20.20.70">
    <property type="entry name" value="Aldolase class I"/>
    <property type="match status" value="1"/>
</dbReference>
<dbReference type="UniPathway" id="UPA00109">
    <property type="reaction ID" value="UER00189"/>
</dbReference>
<dbReference type="SUPFAM" id="SSF51351">
    <property type="entry name" value="Triosephosphate isomerase (TIM)"/>
    <property type="match status" value="1"/>
</dbReference>